<feature type="transmembrane region" description="Helical" evidence="1">
    <location>
        <begin position="361"/>
        <end position="380"/>
    </location>
</feature>
<feature type="transmembrane region" description="Helical" evidence="1">
    <location>
        <begin position="392"/>
        <end position="412"/>
    </location>
</feature>
<keyword evidence="1" id="KW-1133">Transmembrane helix</keyword>
<keyword evidence="1" id="KW-0472">Membrane</keyword>
<evidence type="ECO:0000313" key="3">
    <source>
        <dbReference type="Proteomes" id="UP000176665"/>
    </source>
</evidence>
<evidence type="ECO:0000313" key="2">
    <source>
        <dbReference type="EMBL" id="OGG03296.1"/>
    </source>
</evidence>
<feature type="transmembrane region" description="Helical" evidence="1">
    <location>
        <begin position="249"/>
        <end position="270"/>
    </location>
</feature>
<keyword evidence="1" id="KW-0812">Transmembrane</keyword>
<name>A0A1F5YT68_9BACT</name>
<evidence type="ECO:0008006" key="4">
    <source>
        <dbReference type="Google" id="ProtNLM"/>
    </source>
</evidence>
<accession>A0A1F5YT68</accession>
<proteinExistence type="predicted"/>
<feature type="transmembrane region" description="Helical" evidence="1">
    <location>
        <begin position="301"/>
        <end position="320"/>
    </location>
</feature>
<dbReference type="Proteomes" id="UP000176665">
    <property type="component" value="Unassembled WGS sequence"/>
</dbReference>
<evidence type="ECO:0000256" key="1">
    <source>
        <dbReference type="SAM" id="Phobius"/>
    </source>
</evidence>
<dbReference type="STRING" id="1798371.A2W14_02840"/>
<dbReference type="EMBL" id="MFJA01000033">
    <property type="protein sequence ID" value="OGG03296.1"/>
    <property type="molecule type" value="Genomic_DNA"/>
</dbReference>
<feature type="transmembrane region" description="Helical" evidence="1">
    <location>
        <begin position="138"/>
        <end position="156"/>
    </location>
</feature>
<reference evidence="2 3" key="1">
    <citation type="journal article" date="2016" name="Nat. Commun.">
        <title>Thousands of microbial genomes shed light on interconnected biogeochemical processes in an aquifer system.</title>
        <authorList>
            <person name="Anantharaman K."/>
            <person name="Brown C.T."/>
            <person name="Hug L.A."/>
            <person name="Sharon I."/>
            <person name="Castelle C.J."/>
            <person name="Probst A.J."/>
            <person name="Thomas B.C."/>
            <person name="Singh A."/>
            <person name="Wilkins M.J."/>
            <person name="Karaoz U."/>
            <person name="Brodie E.L."/>
            <person name="Williams K.H."/>
            <person name="Hubbard S.S."/>
            <person name="Banfield J.F."/>
        </authorList>
    </citation>
    <scope>NUCLEOTIDE SEQUENCE [LARGE SCALE GENOMIC DNA]</scope>
</reference>
<feature type="transmembrane region" description="Helical" evidence="1">
    <location>
        <begin position="176"/>
        <end position="197"/>
    </location>
</feature>
<feature type="transmembrane region" description="Helical" evidence="1">
    <location>
        <begin position="15"/>
        <end position="35"/>
    </location>
</feature>
<feature type="transmembrane region" description="Helical" evidence="1">
    <location>
        <begin position="204"/>
        <end position="220"/>
    </location>
</feature>
<dbReference type="AlphaFoldDB" id="A0A1F5YT68"/>
<feature type="transmembrane region" description="Helical" evidence="1">
    <location>
        <begin position="108"/>
        <end position="126"/>
    </location>
</feature>
<organism evidence="2 3">
    <name type="scientific">Candidatus Gottesmanbacteria bacterium RBG_16_37_8</name>
    <dbReference type="NCBI Taxonomy" id="1798371"/>
    <lineage>
        <taxon>Bacteria</taxon>
        <taxon>Candidatus Gottesmaniibacteriota</taxon>
    </lineage>
</organism>
<sequence>MGYFIKKISSIRSNFYVKLGFLIIIIGQLPILLHIYHTPSGYYYPFVDQVSASDYYYIAIVRFGMGADWLLKIPYVTTYHQASIIQFPFIILGKLSLLFGIGPAEMIAIFRVIGGIILTASAVLLLSSILPKKIRKSAFILFLFTEPLPSFTKSIFTDDFLAWVWHFGDAARRISIAPVHYTIGKGLCLLSLFFLFAYMEKKRISLFYFALLIIVVSGIIYPPPNFIIAFSLTLSILIYSALMKFGKKIIVSFIPFIIFILASMLPLIILKMELAKGYPWNMWSKVELGWNDPIIPFEADYFRMFWPLFILLTFSIPIAIKFKKFTFNFFFLFIWAISAYLLFPFANWLSVGKFRFTEGVQIFPLACISAITLSVIGNIVKERWGRKTAFFIGKVCLTGFFAYFLFFTSQVYRDALLRFWPYWINVYFSPRDVESFKFLDSKVPDDAIVLTDDLSANYLPAFARVRTIIGFSDSYEKYPDFKFETKQAVEIIQGIKKSEEAEQYMKLKQIEYVYQNKSLYGQNQIYPELLEAVFDNEKFRIYKVKGI</sequence>
<feature type="transmembrane region" description="Helical" evidence="1">
    <location>
        <begin position="83"/>
        <end position="102"/>
    </location>
</feature>
<feature type="transmembrane region" description="Helical" evidence="1">
    <location>
        <begin position="327"/>
        <end position="349"/>
    </location>
</feature>
<comment type="caution">
    <text evidence="2">The sequence shown here is derived from an EMBL/GenBank/DDBJ whole genome shotgun (WGS) entry which is preliminary data.</text>
</comment>
<protein>
    <recommendedName>
        <fullName evidence="4">Glycosyltransferase RgtA/B/C/D-like domain-containing protein</fullName>
    </recommendedName>
</protein>
<gene>
    <name evidence="2" type="ORF">A2W14_02840</name>
</gene>
<feature type="transmembrane region" description="Helical" evidence="1">
    <location>
        <begin position="226"/>
        <end position="242"/>
    </location>
</feature>
<feature type="transmembrane region" description="Helical" evidence="1">
    <location>
        <begin position="55"/>
        <end position="71"/>
    </location>
</feature>